<feature type="transmembrane region" description="Helical" evidence="9">
    <location>
        <begin position="193"/>
        <end position="212"/>
    </location>
</feature>
<keyword evidence="7 9" id="KW-1133">Transmembrane helix</keyword>
<dbReference type="GO" id="GO:0018279">
    <property type="term" value="P:protein N-linked glycosylation via asparagine"/>
    <property type="evidence" value="ECO:0007669"/>
    <property type="project" value="TreeGrafter"/>
</dbReference>
<dbReference type="OrthoDB" id="67566at2759"/>
<comment type="similarity">
    <text evidence="3">Belongs to the OST3/OST6 family.</text>
</comment>
<comment type="function">
    <text evidence="1">Subunit of the oligosaccharyl transferase (OST) complex that catalyzes the initial transfer of a defined glycan (Glc(3)Man(9)GlcNAc(2) in eukaryotes) from the lipid carrier dolichol-pyrophosphate to an asparagine residue within an Asn-X-Ser/Thr consensus motif in nascent polypeptide chains, the first step in protein N-glycosylation. N-glycosylation occurs cotranslationally and the complex associates with the Sec61 complex at the channel-forming translocon complex that mediates protein translocation across the endoplasmic reticulum (ER). All subunits are required for a maximal enzyme activity.</text>
</comment>
<dbReference type="GO" id="GO:0008250">
    <property type="term" value="C:oligosaccharyltransferase complex"/>
    <property type="evidence" value="ECO:0007669"/>
    <property type="project" value="TreeGrafter"/>
</dbReference>
<evidence type="ECO:0000256" key="2">
    <source>
        <dbReference type="ARBA" id="ARBA00004477"/>
    </source>
</evidence>
<evidence type="ECO:0000256" key="6">
    <source>
        <dbReference type="ARBA" id="ARBA00022824"/>
    </source>
</evidence>
<feature type="chain" id="PRO_5040433480" evidence="10">
    <location>
        <begin position="20"/>
        <end position="258"/>
    </location>
</feature>
<keyword evidence="6" id="KW-0256">Endoplasmic reticulum</keyword>
<keyword evidence="4 9" id="KW-0812">Transmembrane</keyword>
<dbReference type="Pfam" id="PF04756">
    <property type="entry name" value="OST3_OST6"/>
    <property type="match status" value="1"/>
</dbReference>
<keyword evidence="8 9" id="KW-0472">Membrane</keyword>
<evidence type="ECO:0000313" key="12">
    <source>
        <dbReference type="Proteomes" id="UP000749293"/>
    </source>
</evidence>
<dbReference type="PANTHER" id="PTHR12692:SF0">
    <property type="entry name" value="GH11935P"/>
    <property type="match status" value="1"/>
</dbReference>
<dbReference type="Gene3D" id="3.40.30.10">
    <property type="entry name" value="Glutaredoxin"/>
    <property type="match status" value="1"/>
</dbReference>
<comment type="subcellular location">
    <subcellularLocation>
        <location evidence="2">Endoplasmic reticulum membrane</location>
        <topology evidence="2">Multi-pass membrane protein</topology>
    </subcellularLocation>
</comment>
<evidence type="ECO:0000256" key="5">
    <source>
        <dbReference type="ARBA" id="ARBA00022729"/>
    </source>
</evidence>
<feature type="signal peptide" evidence="10">
    <location>
        <begin position="1"/>
        <end position="19"/>
    </location>
</feature>
<gene>
    <name evidence="11" type="ORF">GMORB2_2489</name>
</gene>
<comment type="caution">
    <text evidence="11">The sequence shown here is derived from an EMBL/GenBank/DDBJ whole genome shotgun (WGS) entry which is preliminary data.</text>
</comment>
<sequence>MHFFKTLLSLTLLLAGAQAAKKSSAERFDDFHAKSQRSTPVKLKEPSYKTLTTAPRDYTVAVLLTALETRFGCQLCQEFQPEYELLAQSWTKGDKSGESRLIFGTLDFVDGREVFVTVFSQLGLQTAPVLLLFPPTEGPHAVASKDPLRFDFNTGGHMFNHIRKVPYVSGDGRGGVTYFSGNFQSQLGMETQIVAAIYGLLAFCSIALIVKVPRIADSGTQQVAVIAWSVILFSMYSFMLSIFRIKNSGYPFSLPPFM</sequence>
<evidence type="ECO:0000256" key="8">
    <source>
        <dbReference type="ARBA" id="ARBA00023136"/>
    </source>
</evidence>
<organism evidence="11 12">
    <name type="scientific">Geosmithia morbida</name>
    <dbReference type="NCBI Taxonomy" id="1094350"/>
    <lineage>
        <taxon>Eukaryota</taxon>
        <taxon>Fungi</taxon>
        <taxon>Dikarya</taxon>
        <taxon>Ascomycota</taxon>
        <taxon>Pezizomycotina</taxon>
        <taxon>Sordariomycetes</taxon>
        <taxon>Hypocreomycetidae</taxon>
        <taxon>Hypocreales</taxon>
        <taxon>Bionectriaceae</taxon>
        <taxon>Geosmithia</taxon>
    </lineage>
</organism>
<dbReference type="AlphaFoldDB" id="A0A9P4YSN9"/>
<evidence type="ECO:0000256" key="10">
    <source>
        <dbReference type="SAM" id="SignalP"/>
    </source>
</evidence>
<dbReference type="InterPro" id="IPR021149">
    <property type="entry name" value="OligosaccharylTrfase_OST3/OST6"/>
</dbReference>
<dbReference type="EMBL" id="JAANYQ010000014">
    <property type="protein sequence ID" value="KAF4121003.1"/>
    <property type="molecule type" value="Genomic_DNA"/>
</dbReference>
<dbReference type="FunFam" id="3.40.30.10:FF:000302">
    <property type="entry name" value="Oligosaccharyl transferase subunit (Gamma), putative"/>
    <property type="match status" value="1"/>
</dbReference>
<accession>A0A9P4YSN9</accession>
<protein>
    <submittedName>
        <fullName evidence="11">Oligosaccharyltransferase complex subunit gamma</fullName>
    </submittedName>
</protein>
<dbReference type="GeneID" id="55968719"/>
<evidence type="ECO:0000256" key="3">
    <source>
        <dbReference type="ARBA" id="ARBA00009561"/>
    </source>
</evidence>
<evidence type="ECO:0000256" key="4">
    <source>
        <dbReference type="ARBA" id="ARBA00022692"/>
    </source>
</evidence>
<evidence type="ECO:0000256" key="9">
    <source>
        <dbReference type="SAM" id="Phobius"/>
    </source>
</evidence>
<keyword evidence="12" id="KW-1185">Reference proteome</keyword>
<evidence type="ECO:0000313" key="11">
    <source>
        <dbReference type="EMBL" id="KAF4121003.1"/>
    </source>
</evidence>
<dbReference type="RefSeq" id="XP_035319655.1">
    <property type="nucleotide sequence ID" value="XM_035464469.1"/>
</dbReference>
<evidence type="ECO:0000256" key="7">
    <source>
        <dbReference type="ARBA" id="ARBA00022989"/>
    </source>
</evidence>
<name>A0A9P4YSN9_9HYPO</name>
<keyword evidence="5 10" id="KW-0732">Signal</keyword>
<dbReference type="Proteomes" id="UP000749293">
    <property type="component" value="Unassembled WGS sequence"/>
</dbReference>
<proteinExistence type="inferred from homology"/>
<evidence type="ECO:0000256" key="1">
    <source>
        <dbReference type="ARBA" id="ARBA00002791"/>
    </source>
</evidence>
<dbReference type="PANTHER" id="PTHR12692">
    <property type="entry name" value="DOLICHYL-DIPHOSPHOOLIGOSACCHARIDE--PROTEIN GLYCOSYLTRANSFERASE-RELATED"/>
    <property type="match status" value="1"/>
</dbReference>
<feature type="transmembrane region" description="Helical" evidence="9">
    <location>
        <begin position="224"/>
        <end position="245"/>
    </location>
</feature>
<reference evidence="11" key="1">
    <citation type="submission" date="2020-03" db="EMBL/GenBank/DDBJ databases">
        <title>Site-based positive gene gene selection in Geosmithia morbida across the United States reveals a broad range of putative effectors and factors for local host and environmental adapation.</title>
        <authorList>
            <person name="Onufrak A."/>
            <person name="Murdoch R.W."/>
            <person name="Gazis R."/>
            <person name="Huff M."/>
            <person name="Staton M."/>
            <person name="Klingeman W."/>
            <person name="Hadziabdic D."/>
        </authorList>
    </citation>
    <scope>NUCLEOTIDE SEQUENCE</scope>
    <source>
        <strain evidence="11">1262</strain>
    </source>
</reference>